<keyword evidence="4" id="KW-1185">Reference proteome</keyword>
<gene>
    <name evidence="3" type="ORF">SAMN05421730_100473</name>
</gene>
<evidence type="ECO:0000313" key="3">
    <source>
        <dbReference type="EMBL" id="SCP96294.1"/>
    </source>
</evidence>
<dbReference type="PROSITE" id="PS51257">
    <property type="entry name" value="PROKAR_LIPOPROTEIN"/>
    <property type="match status" value="1"/>
</dbReference>
<dbReference type="RefSeq" id="WP_091231357.1">
    <property type="nucleotide sequence ID" value="NZ_FMKA01000004.1"/>
</dbReference>
<dbReference type="EMBL" id="FMKA01000004">
    <property type="protein sequence ID" value="SCP96294.1"/>
    <property type="molecule type" value="Genomic_DNA"/>
</dbReference>
<proteinExistence type="predicted"/>
<dbReference type="Proteomes" id="UP000199315">
    <property type="component" value="Unassembled WGS sequence"/>
</dbReference>
<feature type="domain" description="PpiC" evidence="2">
    <location>
        <begin position="215"/>
        <end position="285"/>
    </location>
</feature>
<feature type="signal peptide" evidence="1">
    <location>
        <begin position="1"/>
        <end position="20"/>
    </location>
</feature>
<name>A0A1D3TRF9_9FIRM</name>
<sequence length="361" mass="38721">MRKNLGKRMLVIAAAAMMLAASLTGCGKTAASDKGEVVATLGDEKIYLKEANLYARVTQAQYESAYMAYFGEEMWTVDMSGDGSTLEANVKDSTIENVKQIHLMAAHAEEYKVELTEDDDKTIKETAASIMESWDDALIKATGADEKYLIELLGYSTLADKVYQAAIADVDTEVSDEEAAQKSISYAFISTAGTPAEDGTTTALTDDEKAALKVTAQTIADTAKTGGDFQAAVEGAGYTVYDDSYGADSTDLDAALIAAADALTDGGVSDVIEGDGAYYVVKMVSTADAEATATRKEEIVAERQNTAFADIYAAWEKEVEFKLDEEVWATITFDEPIIVAEETTAEETTEETAAEETTEEK</sequence>
<protein>
    <submittedName>
        <fullName evidence="3">Foldase protein PrsA</fullName>
    </submittedName>
</protein>
<dbReference type="Pfam" id="PF13145">
    <property type="entry name" value="Rotamase_2"/>
    <property type="match status" value="1"/>
</dbReference>
<dbReference type="OrthoDB" id="1766385at2"/>
<feature type="chain" id="PRO_5038488495" evidence="1">
    <location>
        <begin position="21"/>
        <end position="361"/>
    </location>
</feature>
<reference evidence="3 4" key="1">
    <citation type="submission" date="2016-09" db="EMBL/GenBank/DDBJ databases">
        <authorList>
            <person name="Capua I."/>
            <person name="De Benedictis P."/>
            <person name="Joannis T."/>
            <person name="Lombin L.H."/>
            <person name="Cattoli G."/>
        </authorList>
    </citation>
    <scope>NUCLEOTIDE SEQUENCE [LARGE SCALE GENOMIC DNA]</scope>
    <source>
        <strain evidence="3 4">GluBS11</strain>
    </source>
</reference>
<evidence type="ECO:0000313" key="4">
    <source>
        <dbReference type="Proteomes" id="UP000199315"/>
    </source>
</evidence>
<organism evidence="3 4">
    <name type="scientific">Anaerobium acetethylicum</name>
    <dbReference type="NCBI Taxonomy" id="1619234"/>
    <lineage>
        <taxon>Bacteria</taxon>
        <taxon>Bacillati</taxon>
        <taxon>Bacillota</taxon>
        <taxon>Clostridia</taxon>
        <taxon>Lachnospirales</taxon>
        <taxon>Lachnospiraceae</taxon>
        <taxon>Anaerobium</taxon>
    </lineage>
</organism>
<accession>A0A1D3TRF9</accession>
<keyword evidence="1" id="KW-0732">Signal</keyword>
<dbReference type="STRING" id="1619234.SAMN05421730_100473"/>
<dbReference type="AlphaFoldDB" id="A0A1D3TRF9"/>
<dbReference type="InterPro" id="IPR027304">
    <property type="entry name" value="Trigger_fact/SurA_dom_sf"/>
</dbReference>
<evidence type="ECO:0000256" key="1">
    <source>
        <dbReference type="SAM" id="SignalP"/>
    </source>
</evidence>
<dbReference type="GO" id="GO:0003755">
    <property type="term" value="F:peptidyl-prolyl cis-trans isomerase activity"/>
    <property type="evidence" value="ECO:0007669"/>
    <property type="project" value="InterPro"/>
</dbReference>
<dbReference type="InterPro" id="IPR000297">
    <property type="entry name" value="PPIase_PpiC"/>
</dbReference>
<dbReference type="SUPFAM" id="SSF109998">
    <property type="entry name" value="Triger factor/SurA peptide-binding domain-like"/>
    <property type="match status" value="1"/>
</dbReference>
<evidence type="ECO:0000259" key="2">
    <source>
        <dbReference type="Pfam" id="PF13145"/>
    </source>
</evidence>